<protein>
    <recommendedName>
        <fullName evidence="7">FAD-binding PCMH-type domain-containing protein</fullName>
    </recommendedName>
</protein>
<dbReference type="GO" id="GO:0016491">
    <property type="term" value="F:oxidoreductase activity"/>
    <property type="evidence" value="ECO:0007669"/>
    <property type="project" value="UniProtKB-KW"/>
</dbReference>
<evidence type="ECO:0000259" key="7">
    <source>
        <dbReference type="PROSITE" id="PS51387"/>
    </source>
</evidence>
<accession>A0A553HUM2</accession>
<dbReference type="STRING" id="2512241.A0A553HUM2"/>
<keyword evidence="9" id="KW-1185">Reference proteome</keyword>
<keyword evidence="3 6" id="KW-0732">Signal</keyword>
<dbReference type="Pfam" id="PF01565">
    <property type="entry name" value="FAD_binding_4"/>
    <property type="match status" value="1"/>
</dbReference>
<evidence type="ECO:0000256" key="6">
    <source>
        <dbReference type="SAM" id="SignalP"/>
    </source>
</evidence>
<gene>
    <name evidence="8" type="ORF">FHL15_007416</name>
</gene>
<evidence type="ECO:0000313" key="8">
    <source>
        <dbReference type="EMBL" id="TRX91634.1"/>
    </source>
</evidence>
<comment type="caution">
    <text evidence="8">The sequence shown here is derived from an EMBL/GenBank/DDBJ whole genome shotgun (WGS) entry which is preliminary data.</text>
</comment>
<evidence type="ECO:0000313" key="9">
    <source>
        <dbReference type="Proteomes" id="UP000319160"/>
    </source>
</evidence>
<dbReference type="InterPro" id="IPR036318">
    <property type="entry name" value="FAD-bd_PCMH-like_sf"/>
</dbReference>
<dbReference type="OrthoDB" id="415825at2759"/>
<evidence type="ECO:0000256" key="3">
    <source>
        <dbReference type="ARBA" id="ARBA00022729"/>
    </source>
</evidence>
<dbReference type="SUPFAM" id="SSF56176">
    <property type="entry name" value="FAD-binding/transporter-associated domain-like"/>
    <property type="match status" value="1"/>
</dbReference>
<name>A0A553HUM2_9PEZI</name>
<sequence>MQLLVSITFLLWQISEVVCSENSTADLRYLLTSVTNRWATNTTVAFPGDGDKFTNVTERWTVFKPPTYVAAVSPGTEDDVVKVFLATGGRHGYGTTLGNLHNGVEIDLSRLNKVSINKSAGTMTIGGGTTFADVVHPVYEAGFQTPTGSCSCPGMVGVTIGAGVGRSSGVFGLVQDSLISVRLVLADGRLIEVSEKSNSDLFWGVRGAGANFGIITSATYRLHPQINNGQAVNLDFMFPLDSASAYFDVIESYNNSLPPELSSATVILYDETSNSAAVLANWVYLGSEERARALLAPLFKIRAIKTAISVVPWSEVLAVAGFNIDPILCETGKIRAIYSTNVRNISASTYTNVLKKMDSFYQQYPNARESVIQLEIYPNQKTLSVSSNFTAYPWRDALGNMIINFSWLERNQTTADAVQKLALDIRKTFVDTSGYPGLSVYVNYAYGDEAPDQIYGKDNLPRLERLKGIWDPDHVFRYSNELPGRRP</sequence>
<dbReference type="AlphaFoldDB" id="A0A553HUM2"/>
<comment type="similarity">
    <text evidence="1">Belongs to the oxygen-dependent FAD-linked oxidoreductase family.</text>
</comment>
<evidence type="ECO:0000256" key="1">
    <source>
        <dbReference type="ARBA" id="ARBA00005466"/>
    </source>
</evidence>
<keyword evidence="2" id="KW-0285">Flavoprotein</keyword>
<dbReference type="GO" id="GO:0071949">
    <property type="term" value="F:FAD binding"/>
    <property type="evidence" value="ECO:0007669"/>
    <property type="project" value="InterPro"/>
</dbReference>
<dbReference type="Gene3D" id="3.40.462.20">
    <property type="match status" value="1"/>
</dbReference>
<dbReference type="PROSITE" id="PS51387">
    <property type="entry name" value="FAD_PCMH"/>
    <property type="match status" value="1"/>
</dbReference>
<dbReference type="InterPro" id="IPR016166">
    <property type="entry name" value="FAD-bd_PCMH"/>
</dbReference>
<reference evidence="9" key="1">
    <citation type="submission" date="2019-06" db="EMBL/GenBank/DDBJ databases">
        <title>Draft genome sequence of the griseofulvin-producing fungus Xylaria cubensis strain G536.</title>
        <authorList>
            <person name="Mead M.E."/>
            <person name="Raja H.A."/>
            <person name="Steenwyk J.L."/>
            <person name="Knowles S.L."/>
            <person name="Oberlies N.H."/>
            <person name="Rokas A."/>
        </authorList>
    </citation>
    <scope>NUCLEOTIDE SEQUENCE [LARGE SCALE GENOMIC DNA]</scope>
    <source>
        <strain evidence="9">G536</strain>
    </source>
</reference>
<dbReference type="Gene3D" id="3.30.465.10">
    <property type="match status" value="1"/>
</dbReference>
<dbReference type="EMBL" id="VFLP01000043">
    <property type="protein sequence ID" value="TRX91634.1"/>
    <property type="molecule type" value="Genomic_DNA"/>
</dbReference>
<evidence type="ECO:0000256" key="4">
    <source>
        <dbReference type="ARBA" id="ARBA00022827"/>
    </source>
</evidence>
<evidence type="ECO:0000256" key="2">
    <source>
        <dbReference type="ARBA" id="ARBA00022630"/>
    </source>
</evidence>
<feature type="chain" id="PRO_5021919188" description="FAD-binding PCMH-type domain-containing protein" evidence="6">
    <location>
        <begin position="20"/>
        <end position="487"/>
    </location>
</feature>
<dbReference type="Proteomes" id="UP000319160">
    <property type="component" value="Unassembled WGS sequence"/>
</dbReference>
<dbReference type="InterPro" id="IPR016169">
    <property type="entry name" value="FAD-bd_PCMH_sub2"/>
</dbReference>
<keyword evidence="5" id="KW-0560">Oxidoreductase</keyword>
<feature type="signal peptide" evidence="6">
    <location>
        <begin position="1"/>
        <end position="19"/>
    </location>
</feature>
<dbReference type="InterPro" id="IPR006094">
    <property type="entry name" value="Oxid_FAD_bind_N"/>
</dbReference>
<feature type="domain" description="FAD-binding PCMH-type" evidence="7">
    <location>
        <begin position="61"/>
        <end position="225"/>
    </location>
</feature>
<dbReference type="PANTHER" id="PTHR42973:SF32">
    <property type="entry name" value="FAD-LINKED OXIDOREDUCTASE AFOF"/>
    <property type="match status" value="1"/>
</dbReference>
<dbReference type="InterPro" id="IPR012951">
    <property type="entry name" value="BBE"/>
</dbReference>
<dbReference type="PANTHER" id="PTHR42973">
    <property type="entry name" value="BINDING OXIDOREDUCTASE, PUTATIVE (AFU_ORTHOLOGUE AFUA_1G17690)-RELATED"/>
    <property type="match status" value="1"/>
</dbReference>
<organism evidence="8 9">
    <name type="scientific">Xylaria flabelliformis</name>
    <dbReference type="NCBI Taxonomy" id="2512241"/>
    <lineage>
        <taxon>Eukaryota</taxon>
        <taxon>Fungi</taxon>
        <taxon>Dikarya</taxon>
        <taxon>Ascomycota</taxon>
        <taxon>Pezizomycotina</taxon>
        <taxon>Sordariomycetes</taxon>
        <taxon>Xylariomycetidae</taxon>
        <taxon>Xylariales</taxon>
        <taxon>Xylariaceae</taxon>
        <taxon>Xylaria</taxon>
    </lineage>
</organism>
<dbReference type="Pfam" id="PF08031">
    <property type="entry name" value="BBE"/>
    <property type="match status" value="1"/>
</dbReference>
<dbReference type="InterPro" id="IPR050416">
    <property type="entry name" value="FAD-linked_Oxidoreductase"/>
</dbReference>
<keyword evidence="4" id="KW-0274">FAD</keyword>
<evidence type="ECO:0000256" key="5">
    <source>
        <dbReference type="ARBA" id="ARBA00023002"/>
    </source>
</evidence>
<proteinExistence type="inferred from homology"/>